<evidence type="ECO:0000313" key="2">
    <source>
        <dbReference type="EMBL" id="GAA4843046.1"/>
    </source>
</evidence>
<keyword evidence="1" id="KW-0732">Signal</keyword>
<proteinExistence type="predicted"/>
<dbReference type="Proteomes" id="UP001500298">
    <property type="component" value="Unassembled WGS sequence"/>
</dbReference>
<dbReference type="RefSeq" id="WP_345373240.1">
    <property type="nucleotide sequence ID" value="NZ_BAABJX010000046.1"/>
</dbReference>
<dbReference type="Pfam" id="PF11138">
    <property type="entry name" value="DUF2911"/>
    <property type="match status" value="1"/>
</dbReference>
<dbReference type="InterPro" id="IPR021314">
    <property type="entry name" value="DUF2911"/>
</dbReference>
<feature type="signal peptide" evidence="1">
    <location>
        <begin position="1"/>
        <end position="25"/>
    </location>
</feature>
<sequence>MKQLNILTLFALLFFGLTAMNTSYAQEVKFRGPDSSPLDMSYLKHKGEAPVARVIYSRPQQKDREIFGNLVPYDQVWRTGANEATEITFFKDVVIEGKKVKKGSYSLFTIPGKDKWTIILSKELHVWGAYTYKEANDALRVEVKAETTESPVEYFSMTFAEKDETAYLVFAWENTMVKVPFTY</sequence>
<protein>
    <submittedName>
        <fullName evidence="2">DUF2911 domain-containing protein</fullName>
    </submittedName>
</protein>
<comment type="caution">
    <text evidence="2">The sequence shown here is derived from an EMBL/GenBank/DDBJ whole genome shotgun (WGS) entry which is preliminary data.</text>
</comment>
<keyword evidence="3" id="KW-1185">Reference proteome</keyword>
<feature type="chain" id="PRO_5045518389" evidence="1">
    <location>
        <begin position="26"/>
        <end position="183"/>
    </location>
</feature>
<reference evidence="3" key="1">
    <citation type="journal article" date="2019" name="Int. J. Syst. Evol. Microbiol.">
        <title>The Global Catalogue of Microorganisms (GCM) 10K type strain sequencing project: providing services to taxonomists for standard genome sequencing and annotation.</title>
        <authorList>
            <consortium name="The Broad Institute Genomics Platform"/>
            <consortium name="The Broad Institute Genome Sequencing Center for Infectious Disease"/>
            <person name="Wu L."/>
            <person name="Ma J."/>
        </authorList>
    </citation>
    <scope>NUCLEOTIDE SEQUENCE [LARGE SCALE GENOMIC DNA]</scope>
    <source>
        <strain evidence="3">JCM 18326</strain>
    </source>
</reference>
<dbReference type="EMBL" id="BAABJX010000046">
    <property type="protein sequence ID" value="GAA4843046.1"/>
    <property type="molecule type" value="Genomic_DNA"/>
</dbReference>
<organism evidence="2 3">
    <name type="scientific">Algivirga pacifica</name>
    <dbReference type="NCBI Taxonomy" id="1162670"/>
    <lineage>
        <taxon>Bacteria</taxon>
        <taxon>Pseudomonadati</taxon>
        <taxon>Bacteroidota</taxon>
        <taxon>Cytophagia</taxon>
        <taxon>Cytophagales</taxon>
        <taxon>Flammeovirgaceae</taxon>
        <taxon>Algivirga</taxon>
    </lineage>
</organism>
<name>A0ABP9DFW7_9BACT</name>
<evidence type="ECO:0000256" key="1">
    <source>
        <dbReference type="SAM" id="SignalP"/>
    </source>
</evidence>
<evidence type="ECO:0000313" key="3">
    <source>
        <dbReference type="Proteomes" id="UP001500298"/>
    </source>
</evidence>
<gene>
    <name evidence="2" type="ORF">GCM10023331_30110</name>
</gene>
<accession>A0ABP9DFW7</accession>